<evidence type="ECO:0000313" key="1">
    <source>
        <dbReference type="EMBL" id="MBX38788.1"/>
    </source>
</evidence>
<organism evidence="1">
    <name type="scientific">Rhizophora mucronata</name>
    <name type="common">Asiatic mangrove</name>
    <dbReference type="NCBI Taxonomy" id="61149"/>
    <lineage>
        <taxon>Eukaryota</taxon>
        <taxon>Viridiplantae</taxon>
        <taxon>Streptophyta</taxon>
        <taxon>Embryophyta</taxon>
        <taxon>Tracheophyta</taxon>
        <taxon>Spermatophyta</taxon>
        <taxon>Magnoliopsida</taxon>
        <taxon>eudicotyledons</taxon>
        <taxon>Gunneridae</taxon>
        <taxon>Pentapetalae</taxon>
        <taxon>rosids</taxon>
        <taxon>fabids</taxon>
        <taxon>Malpighiales</taxon>
        <taxon>Rhizophoraceae</taxon>
        <taxon>Rhizophora</taxon>
    </lineage>
</organism>
<reference evidence="1" key="1">
    <citation type="submission" date="2018-02" db="EMBL/GenBank/DDBJ databases">
        <title>Rhizophora mucronata_Transcriptome.</title>
        <authorList>
            <person name="Meera S.P."/>
            <person name="Sreeshan A."/>
            <person name="Augustine A."/>
        </authorList>
    </citation>
    <scope>NUCLEOTIDE SEQUENCE</scope>
    <source>
        <tissue evidence="1">Leaf</tissue>
    </source>
</reference>
<name>A0A2P2N8H1_RHIMU</name>
<sequence>MYSDFFEAVLSLRMISMVFPTYDTS</sequence>
<dbReference type="AlphaFoldDB" id="A0A2P2N8H1"/>
<accession>A0A2P2N8H1</accession>
<dbReference type="EMBL" id="GGEC01058304">
    <property type="protein sequence ID" value="MBX38788.1"/>
    <property type="molecule type" value="Transcribed_RNA"/>
</dbReference>
<proteinExistence type="predicted"/>
<protein>
    <submittedName>
        <fullName evidence="1">Uncharacterized protein</fullName>
    </submittedName>
</protein>